<comment type="caution">
    <text evidence="3">The sequence shown here is derived from an EMBL/GenBank/DDBJ whole genome shotgun (WGS) entry which is preliminary data.</text>
</comment>
<organism evidence="3 4">
    <name type="scientific">Candidatus Falkowbacteria bacterium GW2011_GWE1_38_31</name>
    <dbReference type="NCBI Taxonomy" id="1618638"/>
    <lineage>
        <taxon>Bacteria</taxon>
        <taxon>Candidatus Falkowiibacteriota</taxon>
    </lineage>
</organism>
<dbReference type="InterPro" id="IPR050190">
    <property type="entry name" value="UPF0213_domain"/>
</dbReference>
<name>A0A0G0M9H5_9BACT</name>
<protein>
    <submittedName>
        <fullName evidence="3">Excinuclease ABC C subunit domain protein</fullName>
    </submittedName>
</protein>
<feature type="domain" description="GIY-YIG" evidence="2">
    <location>
        <begin position="7"/>
        <end position="83"/>
    </location>
</feature>
<dbReference type="Gene3D" id="3.40.1440.10">
    <property type="entry name" value="GIY-YIG endonuclease"/>
    <property type="match status" value="1"/>
</dbReference>
<evidence type="ECO:0000313" key="4">
    <source>
        <dbReference type="Proteomes" id="UP000034022"/>
    </source>
</evidence>
<dbReference type="SUPFAM" id="SSF82771">
    <property type="entry name" value="GIY-YIG endonuclease"/>
    <property type="match status" value="1"/>
</dbReference>
<dbReference type="PANTHER" id="PTHR34477">
    <property type="entry name" value="UPF0213 PROTEIN YHBQ"/>
    <property type="match status" value="1"/>
</dbReference>
<comment type="similarity">
    <text evidence="1">Belongs to the UPF0213 family.</text>
</comment>
<dbReference type="AlphaFoldDB" id="A0A0G0M9H5"/>
<reference evidence="3 4" key="1">
    <citation type="journal article" date="2015" name="Nature">
        <title>rRNA introns, odd ribosomes, and small enigmatic genomes across a large radiation of phyla.</title>
        <authorList>
            <person name="Brown C.T."/>
            <person name="Hug L.A."/>
            <person name="Thomas B.C."/>
            <person name="Sharon I."/>
            <person name="Castelle C.J."/>
            <person name="Singh A."/>
            <person name="Wilkins M.J."/>
            <person name="Williams K.H."/>
            <person name="Banfield J.F."/>
        </authorList>
    </citation>
    <scope>NUCLEOTIDE SEQUENCE [LARGE SCALE GENOMIC DNA]</scope>
</reference>
<evidence type="ECO:0000256" key="1">
    <source>
        <dbReference type="ARBA" id="ARBA00007435"/>
    </source>
</evidence>
<dbReference type="Proteomes" id="UP000034022">
    <property type="component" value="Unassembled WGS sequence"/>
</dbReference>
<dbReference type="Pfam" id="PF01541">
    <property type="entry name" value="GIY-YIG"/>
    <property type="match status" value="1"/>
</dbReference>
<dbReference type="EMBL" id="LBUU01000005">
    <property type="protein sequence ID" value="KKQ70324.1"/>
    <property type="molecule type" value="Genomic_DNA"/>
</dbReference>
<dbReference type="InterPro" id="IPR000305">
    <property type="entry name" value="GIY-YIG_endonuc"/>
</dbReference>
<dbReference type="PATRIC" id="fig|1618638.3.peg.628"/>
<proteinExistence type="inferred from homology"/>
<gene>
    <name evidence="3" type="ORF">US91_C0005G0029</name>
</gene>
<sequence length="112" mass="13718">MFNKKSYNFYIYILSNYDRNCLYVGFCNDIARRIIEHTHSFGCEYSKKYKTFDLLYYEHYQYVNEAIAREKQIKRWGRDKKIALIKTKNPELKKLTKNYSMILDFLKKISLK</sequence>
<evidence type="ECO:0000259" key="2">
    <source>
        <dbReference type="PROSITE" id="PS50164"/>
    </source>
</evidence>
<dbReference type="PANTHER" id="PTHR34477:SF5">
    <property type="entry name" value="BSL5627 PROTEIN"/>
    <property type="match status" value="1"/>
</dbReference>
<dbReference type="InterPro" id="IPR035901">
    <property type="entry name" value="GIY-YIG_endonuc_sf"/>
</dbReference>
<evidence type="ECO:0000313" key="3">
    <source>
        <dbReference type="EMBL" id="KKQ70324.1"/>
    </source>
</evidence>
<accession>A0A0G0M9H5</accession>
<dbReference type="PROSITE" id="PS50164">
    <property type="entry name" value="GIY_YIG"/>
    <property type="match status" value="1"/>
</dbReference>